<evidence type="ECO:0000259" key="7">
    <source>
        <dbReference type="SMART" id="SM00563"/>
    </source>
</evidence>
<comment type="pathway">
    <text evidence="1">Lipid metabolism.</text>
</comment>
<feature type="transmembrane region" description="Helical" evidence="6">
    <location>
        <begin position="12"/>
        <end position="31"/>
    </location>
</feature>
<name>A0A1E7WNP8_9BURK</name>
<sequence length="254" mass="27375">MKLSTMLRLARVLLHVLQGMAICAVVFPWLGQERRNGQIRRWSRKLLLLCNVTVAQDGGALSGAPAPVLAQAMVVSNHVSWLDIFVIHSLYPSHFVAKAEIRSWPLAGWLAQKAGTVFIARGNRRDLRLIFEGLVATLQRGERVAFFPEGTTASQGELLPFHANLFEAAIDAGVPVQPFALRYVDAKGALHHAVDFIGEMTFAQSIVAILDGPPVTARVAIMPAIATTGAHRRELAEVAQQAVAAALGVSAGVH</sequence>
<evidence type="ECO:0000256" key="6">
    <source>
        <dbReference type="SAM" id="Phobius"/>
    </source>
</evidence>
<dbReference type="AlphaFoldDB" id="A0A1E7WNP8"/>
<evidence type="ECO:0000256" key="1">
    <source>
        <dbReference type="ARBA" id="ARBA00005189"/>
    </source>
</evidence>
<dbReference type="EMBL" id="LROM01000082">
    <property type="protein sequence ID" value="OFA00753.1"/>
    <property type="molecule type" value="Genomic_DNA"/>
</dbReference>
<evidence type="ECO:0000313" key="9">
    <source>
        <dbReference type="Proteomes" id="UP000175989"/>
    </source>
</evidence>
<dbReference type="GO" id="GO:0003841">
    <property type="term" value="F:1-acylglycerol-3-phosphate O-acyltransferase activity"/>
    <property type="evidence" value="ECO:0007669"/>
    <property type="project" value="TreeGrafter"/>
</dbReference>
<dbReference type="PANTHER" id="PTHR10434:SF64">
    <property type="entry name" value="1-ACYL-SN-GLYCEROL-3-PHOSPHATE ACYLTRANSFERASE-RELATED"/>
    <property type="match status" value="1"/>
</dbReference>
<evidence type="ECO:0000313" key="8">
    <source>
        <dbReference type="EMBL" id="OFA00753.1"/>
    </source>
</evidence>
<dbReference type="Proteomes" id="UP000175989">
    <property type="component" value="Unassembled WGS sequence"/>
</dbReference>
<keyword evidence="2" id="KW-0444">Lipid biosynthesis</keyword>
<dbReference type="SUPFAM" id="SSF69593">
    <property type="entry name" value="Glycerol-3-phosphate (1)-acyltransferase"/>
    <property type="match status" value="1"/>
</dbReference>
<accession>A0A1E7WNP8</accession>
<evidence type="ECO:0000256" key="2">
    <source>
        <dbReference type="ARBA" id="ARBA00022516"/>
    </source>
</evidence>
<keyword evidence="9" id="KW-1185">Reference proteome</keyword>
<organism evidence="8 9">
    <name type="scientific">Duganella phyllosphaerae</name>
    <dbReference type="NCBI Taxonomy" id="762836"/>
    <lineage>
        <taxon>Bacteria</taxon>
        <taxon>Pseudomonadati</taxon>
        <taxon>Pseudomonadota</taxon>
        <taxon>Betaproteobacteria</taxon>
        <taxon>Burkholderiales</taxon>
        <taxon>Oxalobacteraceae</taxon>
        <taxon>Telluria group</taxon>
        <taxon>Duganella</taxon>
    </lineage>
</organism>
<keyword evidence="4" id="KW-0443">Lipid metabolism</keyword>
<reference evidence="9" key="1">
    <citation type="journal article" date="2016" name="Front. Microbiol.">
        <title>Molecular Keys to the Janthinobacterium and Duganella spp. Interaction with the Plant Pathogen Fusarium graminearum.</title>
        <authorList>
            <person name="Haack F.S."/>
            <person name="Poehlein A."/>
            <person name="Kroger C."/>
            <person name="Voigt C.A."/>
            <person name="Piepenbring M."/>
            <person name="Bode H.B."/>
            <person name="Daniel R."/>
            <person name="Schafer W."/>
            <person name="Streit W.R."/>
        </authorList>
    </citation>
    <scope>NUCLEOTIDE SEQUENCE [LARGE SCALE GENOMIC DNA]</scope>
    <source>
        <strain evidence="9">T54</strain>
    </source>
</reference>
<keyword evidence="6" id="KW-0472">Membrane</keyword>
<feature type="domain" description="Phospholipid/glycerol acyltransferase" evidence="7">
    <location>
        <begin position="72"/>
        <end position="184"/>
    </location>
</feature>
<keyword evidence="6" id="KW-1133">Transmembrane helix</keyword>
<comment type="caution">
    <text evidence="8">The sequence shown here is derived from an EMBL/GenBank/DDBJ whole genome shotgun (WGS) entry which is preliminary data.</text>
</comment>
<keyword evidence="3 8" id="KW-0808">Transferase</keyword>
<dbReference type="SMART" id="SM00563">
    <property type="entry name" value="PlsC"/>
    <property type="match status" value="1"/>
</dbReference>
<keyword evidence="6" id="KW-0812">Transmembrane</keyword>
<dbReference type="Pfam" id="PF01553">
    <property type="entry name" value="Acyltransferase"/>
    <property type="match status" value="1"/>
</dbReference>
<evidence type="ECO:0000256" key="3">
    <source>
        <dbReference type="ARBA" id="ARBA00022679"/>
    </source>
</evidence>
<dbReference type="PATRIC" id="fig|762836.4.peg.2487"/>
<gene>
    <name evidence="8" type="ORF">DUPY_24050</name>
</gene>
<evidence type="ECO:0000256" key="5">
    <source>
        <dbReference type="ARBA" id="ARBA00023315"/>
    </source>
</evidence>
<dbReference type="GO" id="GO:0006654">
    <property type="term" value="P:phosphatidic acid biosynthetic process"/>
    <property type="evidence" value="ECO:0007669"/>
    <property type="project" value="TreeGrafter"/>
</dbReference>
<evidence type="ECO:0000256" key="4">
    <source>
        <dbReference type="ARBA" id="ARBA00023098"/>
    </source>
</evidence>
<proteinExistence type="predicted"/>
<dbReference type="CDD" id="cd07989">
    <property type="entry name" value="LPLAT_AGPAT-like"/>
    <property type="match status" value="1"/>
</dbReference>
<protein>
    <submittedName>
        <fullName evidence="8">2-acyl-glycerophospho-ethanolamine acyltransferase</fullName>
    </submittedName>
</protein>
<keyword evidence="5 8" id="KW-0012">Acyltransferase</keyword>
<dbReference type="InterPro" id="IPR002123">
    <property type="entry name" value="Plipid/glycerol_acylTrfase"/>
</dbReference>
<dbReference type="PANTHER" id="PTHR10434">
    <property type="entry name" value="1-ACYL-SN-GLYCEROL-3-PHOSPHATE ACYLTRANSFERASE"/>
    <property type="match status" value="1"/>
</dbReference>
<dbReference type="RefSeq" id="WP_070248336.1">
    <property type="nucleotide sequence ID" value="NZ_LROM01000082.1"/>
</dbReference>